<evidence type="ECO:0000256" key="1">
    <source>
        <dbReference type="SAM" id="MobiDB-lite"/>
    </source>
</evidence>
<accession>A0A9W9ZMW9</accession>
<proteinExistence type="predicted"/>
<dbReference type="EMBL" id="MU825885">
    <property type="protein sequence ID" value="KAJ7384648.1"/>
    <property type="molecule type" value="Genomic_DNA"/>
</dbReference>
<name>A0A9W9ZMW9_9CNID</name>
<protein>
    <submittedName>
        <fullName evidence="2">Uncharacterized protein</fullName>
    </submittedName>
</protein>
<dbReference type="OrthoDB" id="5984577at2759"/>
<keyword evidence="3" id="KW-1185">Reference proteome</keyword>
<evidence type="ECO:0000313" key="3">
    <source>
        <dbReference type="Proteomes" id="UP001163046"/>
    </source>
</evidence>
<dbReference type="AlphaFoldDB" id="A0A9W9ZMW9"/>
<reference evidence="2" key="1">
    <citation type="submission" date="2023-01" db="EMBL/GenBank/DDBJ databases">
        <title>Genome assembly of the deep-sea coral Lophelia pertusa.</title>
        <authorList>
            <person name="Herrera S."/>
            <person name="Cordes E."/>
        </authorList>
    </citation>
    <scope>NUCLEOTIDE SEQUENCE</scope>
    <source>
        <strain evidence="2">USNM1676648</strain>
        <tissue evidence="2">Polyp</tissue>
    </source>
</reference>
<dbReference type="Proteomes" id="UP001163046">
    <property type="component" value="Unassembled WGS sequence"/>
</dbReference>
<comment type="caution">
    <text evidence="2">The sequence shown here is derived from an EMBL/GenBank/DDBJ whole genome shotgun (WGS) entry which is preliminary data.</text>
</comment>
<sequence length="148" mass="16947">MQKNEKCIGVRNLITTAIVVEDEDQQDLLKMSGAIEGNIPEEMQCLWEQQKKIVSTKSKNGYDGTQKGWNPESSGYHKNKREQQPGWSREIVEWCQKAAKEKNLKECDYWGGFVIDEMKVEENVEMVVNGFVELGPLHNDMLALEGKL</sequence>
<evidence type="ECO:0000313" key="2">
    <source>
        <dbReference type="EMBL" id="KAJ7384648.1"/>
    </source>
</evidence>
<feature type="region of interest" description="Disordered" evidence="1">
    <location>
        <begin position="57"/>
        <end position="87"/>
    </location>
</feature>
<organism evidence="2 3">
    <name type="scientific">Desmophyllum pertusum</name>
    <dbReference type="NCBI Taxonomy" id="174260"/>
    <lineage>
        <taxon>Eukaryota</taxon>
        <taxon>Metazoa</taxon>
        <taxon>Cnidaria</taxon>
        <taxon>Anthozoa</taxon>
        <taxon>Hexacorallia</taxon>
        <taxon>Scleractinia</taxon>
        <taxon>Caryophylliina</taxon>
        <taxon>Caryophylliidae</taxon>
        <taxon>Desmophyllum</taxon>
    </lineage>
</organism>
<gene>
    <name evidence="2" type="ORF">OS493_020227</name>
</gene>